<dbReference type="Gene3D" id="3.90.180.10">
    <property type="entry name" value="Medium-chain alcohol dehydrogenases, catalytic domain"/>
    <property type="match status" value="1"/>
</dbReference>
<dbReference type="InterPro" id="IPR013154">
    <property type="entry name" value="ADH-like_N"/>
</dbReference>
<dbReference type="Pfam" id="PF00107">
    <property type="entry name" value="ADH_zinc_N"/>
    <property type="match status" value="1"/>
</dbReference>
<proteinExistence type="inferred from homology"/>
<comment type="caution">
    <text evidence="7">The sequence shown here is derived from an EMBL/GenBank/DDBJ whole genome shotgun (WGS) entry which is preliminary data.</text>
</comment>
<evidence type="ECO:0000313" key="7">
    <source>
        <dbReference type="EMBL" id="KAJ4263406.1"/>
    </source>
</evidence>
<dbReference type="CDD" id="cd05283">
    <property type="entry name" value="CAD1"/>
    <property type="match status" value="1"/>
</dbReference>
<feature type="domain" description="Enoyl reductase (ER)" evidence="6">
    <location>
        <begin position="9"/>
        <end position="334"/>
    </location>
</feature>
<organism evidence="7 8">
    <name type="scientific">Fusarium torreyae</name>
    <dbReference type="NCBI Taxonomy" id="1237075"/>
    <lineage>
        <taxon>Eukaryota</taxon>
        <taxon>Fungi</taxon>
        <taxon>Dikarya</taxon>
        <taxon>Ascomycota</taxon>
        <taxon>Pezizomycotina</taxon>
        <taxon>Sordariomycetes</taxon>
        <taxon>Hypocreomycetidae</taxon>
        <taxon>Hypocreales</taxon>
        <taxon>Nectriaceae</taxon>
        <taxon>Fusarium</taxon>
    </lineage>
</organism>
<comment type="similarity">
    <text evidence="5">Belongs to the zinc-containing alcohol dehydrogenase family.</text>
</comment>
<dbReference type="OrthoDB" id="1879366at2759"/>
<reference evidence="7" key="1">
    <citation type="submission" date="2022-09" db="EMBL/GenBank/DDBJ databases">
        <title>Fusarium specimens isolated from Avocado Roots.</title>
        <authorList>
            <person name="Stajich J."/>
            <person name="Roper C."/>
            <person name="Heimlech-Rivalta G."/>
        </authorList>
    </citation>
    <scope>NUCLEOTIDE SEQUENCE</scope>
    <source>
        <strain evidence="7">CF00136</strain>
    </source>
</reference>
<evidence type="ECO:0000256" key="3">
    <source>
        <dbReference type="ARBA" id="ARBA00022833"/>
    </source>
</evidence>
<dbReference type="FunFam" id="3.40.50.720:FF:000022">
    <property type="entry name" value="Cinnamyl alcohol dehydrogenase"/>
    <property type="match status" value="1"/>
</dbReference>
<evidence type="ECO:0000256" key="1">
    <source>
        <dbReference type="ARBA" id="ARBA00001947"/>
    </source>
</evidence>
<dbReference type="InterPro" id="IPR036291">
    <property type="entry name" value="NAD(P)-bd_dom_sf"/>
</dbReference>
<dbReference type="PANTHER" id="PTHR42683">
    <property type="entry name" value="ALDEHYDE REDUCTASE"/>
    <property type="match status" value="1"/>
</dbReference>
<dbReference type="InterPro" id="IPR020843">
    <property type="entry name" value="ER"/>
</dbReference>
<dbReference type="SUPFAM" id="SSF50129">
    <property type="entry name" value="GroES-like"/>
    <property type="match status" value="1"/>
</dbReference>
<evidence type="ECO:0000313" key="8">
    <source>
        <dbReference type="Proteomes" id="UP001152049"/>
    </source>
</evidence>
<evidence type="ECO:0000259" key="6">
    <source>
        <dbReference type="SMART" id="SM00829"/>
    </source>
</evidence>
<name>A0A9W8VFD5_9HYPO</name>
<dbReference type="GO" id="GO:0008270">
    <property type="term" value="F:zinc ion binding"/>
    <property type="evidence" value="ECO:0007669"/>
    <property type="project" value="InterPro"/>
</dbReference>
<dbReference type="Proteomes" id="UP001152049">
    <property type="component" value="Unassembled WGS sequence"/>
</dbReference>
<dbReference type="SUPFAM" id="SSF51735">
    <property type="entry name" value="NAD(P)-binding Rossmann-fold domains"/>
    <property type="match status" value="1"/>
</dbReference>
<keyword evidence="3 5" id="KW-0862">Zinc</keyword>
<evidence type="ECO:0000256" key="4">
    <source>
        <dbReference type="ARBA" id="ARBA00023002"/>
    </source>
</evidence>
<accession>A0A9W8VFD5</accession>
<dbReference type="InterPro" id="IPR002328">
    <property type="entry name" value="ADH_Zn_CS"/>
</dbReference>
<dbReference type="InterPro" id="IPR011032">
    <property type="entry name" value="GroES-like_sf"/>
</dbReference>
<dbReference type="PROSITE" id="PS00059">
    <property type="entry name" value="ADH_ZINC"/>
    <property type="match status" value="1"/>
</dbReference>
<comment type="cofactor">
    <cofactor evidence="1 5">
        <name>Zn(2+)</name>
        <dbReference type="ChEBI" id="CHEBI:29105"/>
    </cofactor>
</comment>
<dbReference type="Pfam" id="PF08240">
    <property type="entry name" value="ADH_N"/>
    <property type="match status" value="1"/>
</dbReference>
<gene>
    <name evidence="7" type="ORF">NW762_006225</name>
</gene>
<dbReference type="Gene3D" id="3.40.50.720">
    <property type="entry name" value="NAD(P)-binding Rossmann-like Domain"/>
    <property type="match status" value="1"/>
</dbReference>
<keyword evidence="4" id="KW-0560">Oxidoreductase</keyword>
<keyword evidence="2 5" id="KW-0479">Metal-binding</keyword>
<dbReference type="InterPro" id="IPR013149">
    <property type="entry name" value="ADH-like_C"/>
</dbReference>
<dbReference type="GO" id="GO:0016616">
    <property type="term" value="F:oxidoreductase activity, acting on the CH-OH group of donors, NAD or NADP as acceptor"/>
    <property type="evidence" value="ECO:0007669"/>
    <property type="project" value="InterPro"/>
</dbReference>
<protein>
    <recommendedName>
        <fullName evidence="6">Enoyl reductase (ER) domain-containing protein</fullName>
    </recommendedName>
</protein>
<evidence type="ECO:0000256" key="5">
    <source>
        <dbReference type="RuleBase" id="RU361277"/>
    </source>
</evidence>
<dbReference type="AlphaFoldDB" id="A0A9W8VFD5"/>
<dbReference type="InterPro" id="IPR047109">
    <property type="entry name" value="CAD-like"/>
</dbReference>
<dbReference type="SMART" id="SM00829">
    <property type="entry name" value="PKS_ER"/>
    <property type="match status" value="1"/>
</dbReference>
<keyword evidence="8" id="KW-1185">Reference proteome</keyword>
<dbReference type="EMBL" id="JAOQAZ010000010">
    <property type="protein sequence ID" value="KAJ4263406.1"/>
    <property type="molecule type" value="Genomic_DNA"/>
</dbReference>
<sequence length="337" mass="36420">MPKAYVYRGSPEGRAVRHEAADTTEPLTSKQILVRITHSGICGTDEHYKTQDIVLGHEGVGIVECAGSSVKSLKRGDRVGWGYCHGSCMACSECARGQQLYCDSRQLYGSTNLDQGSLASHAVWEAEEFLFSIPASMSSAAAAPLMCAGAAVYSALNAVQVRWSDRVGVVGIGVLGHLAIQFAAKMGCHVVAYSHSPNKQADAVAFGAAEFQCLSSWDGKKMTGDPGPVDHLLLAVSQQPDWGKIIPLVRRGGTIVAMTVDPDELRVPYMELVMNAISIRGSLPAPPRLHQEMLQFAAFQRVLPTVQTFPFTEDGINEAMDKLRKGKIRYRAVVAQE</sequence>
<evidence type="ECO:0000256" key="2">
    <source>
        <dbReference type="ARBA" id="ARBA00022723"/>
    </source>
</evidence>